<dbReference type="PANTHER" id="PTHR46024:SF1">
    <property type="entry name" value="HISTONE-LYSINE N-METHYLTRANSFERASE EGGLESS"/>
    <property type="match status" value="1"/>
</dbReference>
<keyword evidence="12" id="KW-0805">Transcription regulation</keyword>
<organism evidence="20 21">
    <name type="scientific">Meganyctiphanes norvegica</name>
    <name type="common">Northern krill</name>
    <name type="synonym">Thysanopoda norvegica</name>
    <dbReference type="NCBI Taxonomy" id="48144"/>
    <lineage>
        <taxon>Eukaryota</taxon>
        <taxon>Metazoa</taxon>
        <taxon>Ecdysozoa</taxon>
        <taxon>Arthropoda</taxon>
        <taxon>Crustacea</taxon>
        <taxon>Multicrustacea</taxon>
        <taxon>Malacostraca</taxon>
        <taxon>Eumalacostraca</taxon>
        <taxon>Eucarida</taxon>
        <taxon>Euphausiacea</taxon>
        <taxon>Euphausiidae</taxon>
        <taxon>Meganyctiphanes</taxon>
    </lineage>
</organism>
<dbReference type="GO" id="GO:0070828">
    <property type="term" value="P:heterochromatin organization"/>
    <property type="evidence" value="ECO:0007669"/>
    <property type="project" value="TreeGrafter"/>
</dbReference>
<evidence type="ECO:0000256" key="13">
    <source>
        <dbReference type="ARBA" id="ARBA00023163"/>
    </source>
</evidence>
<dbReference type="InterPro" id="IPR001739">
    <property type="entry name" value="Methyl_CpG_DNA-bd"/>
</dbReference>
<keyword evidence="13" id="KW-0804">Transcription</keyword>
<dbReference type="CDD" id="cd20382">
    <property type="entry name" value="Tudor_SETDB1_rpt1"/>
    <property type="match status" value="1"/>
</dbReference>
<dbReference type="Pfam" id="PF18359">
    <property type="entry name" value="Tudor_5"/>
    <property type="match status" value="1"/>
</dbReference>
<dbReference type="AlphaFoldDB" id="A0AAV2QYF2"/>
<keyword evidence="14" id="KW-0539">Nucleus</keyword>
<comment type="caution">
    <text evidence="20">The sequence shown here is derived from an EMBL/GenBank/DDBJ whole genome shotgun (WGS) entry which is preliminary data.</text>
</comment>
<evidence type="ECO:0000256" key="14">
    <source>
        <dbReference type="ARBA" id="ARBA00023242"/>
    </source>
</evidence>
<evidence type="ECO:0000259" key="17">
    <source>
        <dbReference type="PROSITE" id="PS50280"/>
    </source>
</evidence>
<keyword evidence="21" id="KW-1185">Reference proteome</keyword>
<evidence type="ECO:0000256" key="9">
    <source>
        <dbReference type="ARBA" id="ARBA00022737"/>
    </source>
</evidence>
<evidence type="ECO:0000256" key="8">
    <source>
        <dbReference type="ARBA" id="ARBA00022723"/>
    </source>
</evidence>
<evidence type="ECO:0000259" key="19">
    <source>
        <dbReference type="PROSITE" id="PS50982"/>
    </source>
</evidence>
<keyword evidence="5" id="KW-0489">Methyltransferase</keyword>
<dbReference type="SMART" id="SM00391">
    <property type="entry name" value="MBD"/>
    <property type="match status" value="1"/>
</dbReference>
<evidence type="ECO:0000313" key="20">
    <source>
        <dbReference type="EMBL" id="CAL4102200.1"/>
    </source>
</evidence>
<keyword evidence="9" id="KW-0677">Repeat</keyword>
<keyword evidence="6" id="KW-0808">Transferase</keyword>
<evidence type="ECO:0000256" key="2">
    <source>
        <dbReference type="ARBA" id="ARBA00004286"/>
    </source>
</evidence>
<dbReference type="InterPro" id="IPR002999">
    <property type="entry name" value="Tudor"/>
</dbReference>
<evidence type="ECO:0000256" key="7">
    <source>
        <dbReference type="ARBA" id="ARBA00022691"/>
    </source>
</evidence>
<evidence type="ECO:0000256" key="6">
    <source>
        <dbReference type="ARBA" id="ARBA00022679"/>
    </source>
</evidence>
<dbReference type="InterPro" id="IPR041292">
    <property type="entry name" value="Tudor_4"/>
</dbReference>
<feature type="compositionally biased region" description="Basic and acidic residues" evidence="16">
    <location>
        <begin position="967"/>
        <end position="1020"/>
    </location>
</feature>
<dbReference type="InterPro" id="IPR046341">
    <property type="entry name" value="SET_dom_sf"/>
</dbReference>
<evidence type="ECO:0000256" key="11">
    <source>
        <dbReference type="ARBA" id="ARBA00022853"/>
    </source>
</evidence>
<gene>
    <name evidence="20" type="ORF">MNOR_LOCUS17205</name>
</gene>
<feature type="region of interest" description="Disordered" evidence="16">
    <location>
        <begin position="98"/>
        <end position="131"/>
    </location>
</feature>
<dbReference type="PANTHER" id="PTHR46024">
    <property type="entry name" value="HISTONE-LYSINE N-METHYLTRANSFERASE EGGLESS"/>
    <property type="match status" value="1"/>
</dbReference>
<evidence type="ECO:0000256" key="4">
    <source>
        <dbReference type="ARBA" id="ARBA00022491"/>
    </source>
</evidence>
<dbReference type="SMART" id="SM00317">
    <property type="entry name" value="SET"/>
    <property type="match status" value="1"/>
</dbReference>
<dbReference type="PROSITE" id="PS50982">
    <property type="entry name" value="MBD"/>
    <property type="match status" value="1"/>
</dbReference>
<feature type="domain" description="MBD" evidence="19">
    <location>
        <begin position="571"/>
        <end position="643"/>
    </location>
</feature>
<keyword evidence="10" id="KW-0862">Zinc</keyword>
<dbReference type="SMART" id="SM00468">
    <property type="entry name" value="PreSET"/>
    <property type="match status" value="1"/>
</dbReference>
<dbReference type="GO" id="GO:0005634">
    <property type="term" value="C:nucleus"/>
    <property type="evidence" value="ECO:0007669"/>
    <property type="project" value="UniProtKB-SubCell"/>
</dbReference>
<dbReference type="InterPro" id="IPR001214">
    <property type="entry name" value="SET_dom"/>
</dbReference>
<dbReference type="CDD" id="cd21181">
    <property type="entry name" value="Tudor_SETDB1_rpt2"/>
    <property type="match status" value="1"/>
</dbReference>
<evidence type="ECO:0000256" key="5">
    <source>
        <dbReference type="ARBA" id="ARBA00022603"/>
    </source>
</evidence>
<keyword evidence="7" id="KW-0949">S-adenosyl-L-methionine</keyword>
<dbReference type="Pfam" id="PF18358">
    <property type="entry name" value="Tudor_4"/>
    <property type="match status" value="1"/>
</dbReference>
<name>A0AAV2QYF2_MEGNR</name>
<dbReference type="CDD" id="cd01395">
    <property type="entry name" value="HMT_MBD"/>
    <property type="match status" value="1"/>
</dbReference>
<evidence type="ECO:0000256" key="1">
    <source>
        <dbReference type="ARBA" id="ARBA00004123"/>
    </source>
</evidence>
<dbReference type="Gene3D" id="3.30.890.10">
    <property type="entry name" value="Methyl-cpg-binding Protein 2, Chain A"/>
    <property type="match status" value="1"/>
</dbReference>
<feature type="region of interest" description="Disordered" evidence="16">
    <location>
        <begin position="946"/>
        <end position="1049"/>
    </location>
</feature>
<dbReference type="InterPro" id="IPR007728">
    <property type="entry name" value="Pre-SET_dom"/>
</dbReference>
<proteinExistence type="predicted"/>
<dbReference type="Gene3D" id="2.170.270.10">
    <property type="entry name" value="SET domain"/>
    <property type="match status" value="2"/>
</dbReference>
<dbReference type="SMART" id="SM00333">
    <property type="entry name" value="TUDOR"/>
    <property type="match status" value="2"/>
</dbReference>
<evidence type="ECO:0008006" key="22">
    <source>
        <dbReference type="Google" id="ProtNLM"/>
    </source>
</evidence>
<keyword evidence="11" id="KW-0156">Chromatin regulator</keyword>
<dbReference type="GO" id="GO:0005694">
    <property type="term" value="C:chromosome"/>
    <property type="evidence" value="ECO:0007669"/>
    <property type="project" value="UniProtKB-SubCell"/>
</dbReference>
<dbReference type="InterPro" id="IPR016177">
    <property type="entry name" value="DNA-bd_dom_sf"/>
</dbReference>
<evidence type="ECO:0000256" key="15">
    <source>
        <dbReference type="SAM" id="Coils"/>
    </source>
</evidence>
<dbReference type="PROSITE" id="PS50867">
    <property type="entry name" value="PRE_SET"/>
    <property type="match status" value="1"/>
</dbReference>
<feature type="non-terminal residue" evidence="20">
    <location>
        <position position="1118"/>
    </location>
</feature>
<dbReference type="EMBL" id="CAXKWB010011691">
    <property type="protein sequence ID" value="CAL4102200.1"/>
    <property type="molecule type" value="Genomic_DNA"/>
</dbReference>
<sequence>MEVINLSDDDDISVIEPPKKKKVFRCLNPDCRTEKDLQRAVECVRRYFGVLSYPKKTRVCVDCSTKAKMEEEDLVEHVRSGELLMQKKLPPPRVVCRVLGDSDSDPTDDGPPSEESEYEWSPSNSGDEDRDLSDIIDDLIDSMKLDRQVTEGAKHLEETLLKVEKGFEDLDKEYAVIEDKIDTVRKEFYKEFNPKIQWVSAIEIGDESVLRQQPPIDPTSEIIADGPMIHRSYDHLPPVGPVERPELRADDRCYSMKYSLFARWVEAQVITVEAREQKPKRTLYKIRYNRKGPGHPRIIEGRQLAYFDPCPTRISVGTRVIGKYRDDDPKHTAVTGSYYIGIIAEIPTPANKLRYLIFFDDGYAQYVEHKDIRVVTEASSCPWEDVSSDSREFIREYLQAYPERPMVRLQQYNYIKTEWNGHWWKAQVQEVDGSLVKMFFPVDKRTEWIYRGSTRLSPLFNKKMNLQAQTERPFKTIRRRTGMHLNRGPSNVIEYLQHGQDTAQSGERRAVARKSTAARAGTPPREVLEKVEQEGQGEKKTVDIASTIPKLLPHECRASCLGPNKDSISIHKGYSPLLFPILFGWRREICKYKKKSAGRHLVKYVAPCGRRLRNPDEVFKYLRTTKSRLQIDCFSFEFSVDVNTEWEPTRKSFYLEDISVGEENVPISCVNSLDESQPAKLTYSTVRLPTKSVPLNLNPAFMVGCDCKDDCQNSLKCACHQLTIQSTRFCGSDMNEEAGYKNRRLYEQVATGIWECNQNCKCSTQCLNRVVQFPLRVKLQLFKTAQRGWGVRTLHDIPRGGFICIYVGKMLDEKSANEEGRSVQGGDDYYAELDFIENMEQQKEGYEEDVCDDDKVNQEHETRQSQLQNAHKDMVAAAKKAAEEAAEAARLVLGESDSDDYVSESDKYKSASRKKKLATDESYNLGTAKLGSLEKRQASARLRAKVTRNHIESDDDTLSGSGAVSSDETKFNKEEASLSSDDSKKENIKDDDTEGDKKMEESSDAGTSKKEESESGAKAEENDDDNDEEDDDEGPGQIKAGRSFMPNVSTLPKNEFKSVRDMFGEDESVYIMDAKTTGNIGRYLNHGCPKNCTTKTFPTVTPKVFRWLRYMSVTDVNG</sequence>
<dbReference type="GO" id="GO:0046974">
    <property type="term" value="F:histone H3K9 methyltransferase activity"/>
    <property type="evidence" value="ECO:0007669"/>
    <property type="project" value="TreeGrafter"/>
</dbReference>
<dbReference type="InterPro" id="IPR051516">
    <property type="entry name" value="SETDB_methyltransferase"/>
</dbReference>
<protein>
    <recommendedName>
        <fullName evidence="22">Histone-lysine N-methyltransferase eggless</fullName>
    </recommendedName>
</protein>
<feature type="domain" description="Pre-SET" evidence="18">
    <location>
        <begin position="703"/>
        <end position="774"/>
    </location>
</feature>
<dbReference type="GO" id="GO:0032259">
    <property type="term" value="P:methylation"/>
    <property type="evidence" value="ECO:0007669"/>
    <property type="project" value="UniProtKB-KW"/>
</dbReference>
<feature type="compositionally biased region" description="Acidic residues" evidence="16">
    <location>
        <begin position="1021"/>
        <end position="1034"/>
    </location>
</feature>
<feature type="region of interest" description="Disordered" evidence="16">
    <location>
        <begin position="898"/>
        <end position="917"/>
    </location>
</feature>
<dbReference type="InterPro" id="IPR041291">
    <property type="entry name" value="TUDOR_5"/>
</dbReference>
<dbReference type="Pfam" id="PF00856">
    <property type="entry name" value="SET"/>
    <property type="match status" value="1"/>
</dbReference>
<keyword evidence="4" id="KW-0678">Repressor</keyword>
<dbReference type="GO" id="GO:0008270">
    <property type="term" value="F:zinc ion binding"/>
    <property type="evidence" value="ECO:0007669"/>
    <property type="project" value="InterPro"/>
</dbReference>
<evidence type="ECO:0000256" key="16">
    <source>
        <dbReference type="SAM" id="MobiDB-lite"/>
    </source>
</evidence>
<evidence type="ECO:0000259" key="18">
    <source>
        <dbReference type="PROSITE" id="PS50867"/>
    </source>
</evidence>
<dbReference type="InterPro" id="IPR047232">
    <property type="entry name" value="SETDB1/2-like_MBD"/>
</dbReference>
<feature type="coiled-coil region" evidence="15">
    <location>
        <begin position="153"/>
        <end position="187"/>
    </location>
</feature>
<keyword evidence="3" id="KW-0158">Chromosome</keyword>
<keyword evidence="8" id="KW-0479">Metal-binding</keyword>
<dbReference type="PROSITE" id="PS50280">
    <property type="entry name" value="SET"/>
    <property type="match status" value="1"/>
</dbReference>
<dbReference type="Gene3D" id="2.30.30.140">
    <property type="match status" value="2"/>
</dbReference>
<dbReference type="Pfam" id="PF01429">
    <property type="entry name" value="MBD"/>
    <property type="match status" value="1"/>
</dbReference>
<accession>A0AAV2QYF2</accession>
<evidence type="ECO:0000256" key="3">
    <source>
        <dbReference type="ARBA" id="ARBA00022454"/>
    </source>
</evidence>
<evidence type="ECO:0000256" key="10">
    <source>
        <dbReference type="ARBA" id="ARBA00022833"/>
    </source>
</evidence>
<dbReference type="Pfam" id="PF05033">
    <property type="entry name" value="Pre-SET"/>
    <property type="match status" value="1"/>
</dbReference>
<evidence type="ECO:0000256" key="12">
    <source>
        <dbReference type="ARBA" id="ARBA00023015"/>
    </source>
</evidence>
<dbReference type="GO" id="GO:0003677">
    <property type="term" value="F:DNA binding"/>
    <property type="evidence" value="ECO:0007669"/>
    <property type="project" value="InterPro"/>
</dbReference>
<feature type="domain" description="SET" evidence="17">
    <location>
        <begin position="777"/>
        <end position="1118"/>
    </location>
</feature>
<evidence type="ECO:0000313" key="21">
    <source>
        <dbReference type="Proteomes" id="UP001497623"/>
    </source>
</evidence>
<reference evidence="20 21" key="1">
    <citation type="submission" date="2024-05" db="EMBL/GenBank/DDBJ databases">
        <authorList>
            <person name="Wallberg A."/>
        </authorList>
    </citation>
    <scope>NUCLEOTIDE SEQUENCE [LARGE SCALE GENOMIC DNA]</scope>
</reference>
<dbReference type="Proteomes" id="UP001497623">
    <property type="component" value="Unassembled WGS sequence"/>
</dbReference>
<dbReference type="SUPFAM" id="SSF82199">
    <property type="entry name" value="SET domain"/>
    <property type="match status" value="1"/>
</dbReference>
<comment type="subcellular location">
    <subcellularLocation>
        <location evidence="2">Chromosome</location>
    </subcellularLocation>
    <subcellularLocation>
        <location evidence="1">Nucleus</location>
    </subcellularLocation>
</comment>
<keyword evidence="15" id="KW-0175">Coiled coil</keyword>
<dbReference type="SUPFAM" id="SSF54171">
    <property type="entry name" value="DNA-binding domain"/>
    <property type="match status" value="1"/>
</dbReference>
<feature type="compositionally biased region" description="Acidic residues" evidence="16">
    <location>
        <begin position="102"/>
        <end position="118"/>
    </location>
</feature>
<dbReference type="GO" id="GO:0010629">
    <property type="term" value="P:negative regulation of gene expression"/>
    <property type="evidence" value="ECO:0007669"/>
    <property type="project" value="TreeGrafter"/>
</dbReference>